<name>A0AAV5WRA8_9BILA</name>
<evidence type="ECO:0000313" key="2">
    <source>
        <dbReference type="EMBL" id="GMT33239.1"/>
    </source>
</evidence>
<accession>A0AAV5WRA8</accession>
<protein>
    <recommendedName>
        <fullName evidence="4">G protein-coupled receptor</fullName>
    </recommendedName>
</protein>
<dbReference type="AlphaFoldDB" id="A0AAV5WRA8"/>
<feature type="transmembrane region" description="Helical" evidence="1">
    <location>
        <begin position="148"/>
        <end position="168"/>
    </location>
</feature>
<gene>
    <name evidence="2" type="ORF">PFISCL1PPCAC_24536</name>
</gene>
<evidence type="ECO:0000256" key="1">
    <source>
        <dbReference type="SAM" id="Phobius"/>
    </source>
</evidence>
<feature type="transmembrane region" description="Helical" evidence="1">
    <location>
        <begin position="109"/>
        <end position="127"/>
    </location>
</feature>
<dbReference type="EMBL" id="BTSY01000006">
    <property type="protein sequence ID" value="GMT33239.1"/>
    <property type="molecule type" value="Genomic_DNA"/>
</dbReference>
<organism evidence="2 3">
    <name type="scientific">Pristionchus fissidentatus</name>
    <dbReference type="NCBI Taxonomy" id="1538716"/>
    <lineage>
        <taxon>Eukaryota</taxon>
        <taxon>Metazoa</taxon>
        <taxon>Ecdysozoa</taxon>
        <taxon>Nematoda</taxon>
        <taxon>Chromadorea</taxon>
        <taxon>Rhabditida</taxon>
        <taxon>Rhabditina</taxon>
        <taxon>Diplogasteromorpha</taxon>
        <taxon>Diplogasteroidea</taxon>
        <taxon>Neodiplogasteridae</taxon>
        <taxon>Pristionchus</taxon>
    </lineage>
</organism>
<keyword evidence="3" id="KW-1185">Reference proteome</keyword>
<keyword evidence="1" id="KW-1133">Transmembrane helix</keyword>
<evidence type="ECO:0000313" key="3">
    <source>
        <dbReference type="Proteomes" id="UP001432322"/>
    </source>
</evidence>
<dbReference type="Proteomes" id="UP001432322">
    <property type="component" value="Unassembled WGS sequence"/>
</dbReference>
<sequence>SNAFDSTCPSGLTPDTMEVEKDRYGFQPLEMVVSVYIPNDSALLFIAKPLLHILIFFGLCRCILPRGRHLRNIGRSMLLMDASMFVAHLAYHLPNVISTLKVSINGQSLNGFYIYTLSFVFFCLSIWKCHSIVDRVADILCDLPERSIIYFLILYIIFGKASNAWSLMDLTSETMEVKQDRYGLQDPFHDHIVVSLSLQSPSVLLYVSQALLHIVIFM</sequence>
<feature type="non-terminal residue" evidence="2">
    <location>
        <position position="1"/>
    </location>
</feature>
<reference evidence="2" key="1">
    <citation type="submission" date="2023-10" db="EMBL/GenBank/DDBJ databases">
        <title>Genome assembly of Pristionchus species.</title>
        <authorList>
            <person name="Yoshida K."/>
            <person name="Sommer R.J."/>
        </authorList>
    </citation>
    <scope>NUCLEOTIDE SEQUENCE</scope>
    <source>
        <strain evidence="2">RS5133</strain>
    </source>
</reference>
<feature type="non-terminal residue" evidence="2">
    <location>
        <position position="218"/>
    </location>
</feature>
<comment type="caution">
    <text evidence="2">The sequence shown here is derived from an EMBL/GenBank/DDBJ whole genome shotgun (WGS) entry which is preliminary data.</text>
</comment>
<evidence type="ECO:0008006" key="4">
    <source>
        <dbReference type="Google" id="ProtNLM"/>
    </source>
</evidence>
<keyword evidence="1" id="KW-0472">Membrane</keyword>
<keyword evidence="1" id="KW-0812">Transmembrane</keyword>
<proteinExistence type="predicted"/>
<feature type="transmembrane region" description="Helical" evidence="1">
    <location>
        <begin position="42"/>
        <end position="64"/>
    </location>
</feature>